<sequence>CLSGQQHICAELKILGVDTDGCFAEYVAVPESLIWKNDPTLPLDIASVQEPLGNAIYCALVEPVAGKSVVVFGDGPTGLFAVGVAKASGASFIVLVGIDPLRMKIGKEMGADFIFHGRNDDVAQKVFDLTDGFGADVVLEMAGTEETISVGLHITRKGGRFCAFGLPSNKVTIDFNNDIIFKGITLYGINGRLMFDTWLKAKSLLKTGKLHIKPVITHHFPLTEFEKGFALLSSQPKGASKVILYPDPSKMHTS</sequence>
<evidence type="ECO:0000256" key="2">
    <source>
        <dbReference type="ARBA" id="ARBA00022833"/>
    </source>
</evidence>
<organism evidence="5">
    <name type="scientific">marine sediment metagenome</name>
    <dbReference type="NCBI Taxonomy" id="412755"/>
    <lineage>
        <taxon>unclassified sequences</taxon>
        <taxon>metagenomes</taxon>
        <taxon>ecological metagenomes</taxon>
    </lineage>
</organism>
<dbReference type="InterPro" id="IPR013149">
    <property type="entry name" value="ADH-like_C"/>
</dbReference>
<comment type="caution">
    <text evidence="5">The sequence shown here is derived from an EMBL/GenBank/DDBJ whole genome shotgun (WGS) entry which is preliminary data.</text>
</comment>
<dbReference type="AlphaFoldDB" id="X0W3A5"/>
<reference evidence="5" key="1">
    <citation type="journal article" date="2014" name="Front. Microbiol.">
        <title>High frequency of phylogenetically diverse reductive dehalogenase-homologous genes in deep subseafloor sedimentary metagenomes.</title>
        <authorList>
            <person name="Kawai M."/>
            <person name="Futagami T."/>
            <person name="Toyoda A."/>
            <person name="Takaki Y."/>
            <person name="Nishi S."/>
            <person name="Hori S."/>
            <person name="Arai W."/>
            <person name="Tsubouchi T."/>
            <person name="Morono Y."/>
            <person name="Uchiyama I."/>
            <person name="Ito T."/>
            <person name="Fujiyama A."/>
            <person name="Inagaki F."/>
            <person name="Takami H."/>
        </authorList>
    </citation>
    <scope>NUCLEOTIDE SEQUENCE</scope>
    <source>
        <strain evidence="5">Expedition CK06-06</strain>
    </source>
</reference>
<gene>
    <name evidence="5" type="ORF">S01H1_58375</name>
</gene>
<dbReference type="PANTHER" id="PTHR43401:SF2">
    <property type="entry name" value="L-THREONINE 3-DEHYDROGENASE"/>
    <property type="match status" value="1"/>
</dbReference>
<dbReference type="PANTHER" id="PTHR43401">
    <property type="entry name" value="L-THREONINE 3-DEHYDROGENASE"/>
    <property type="match status" value="1"/>
</dbReference>
<keyword evidence="3" id="KW-0560">Oxidoreductase</keyword>
<dbReference type="EMBL" id="BARS01038130">
    <property type="protein sequence ID" value="GAG19093.1"/>
    <property type="molecule type" value="Genomic_DNA"/>
</dbReference>
<dbReference type="GO" id="GO:0046872">
    <property type="term" value="F:metal ion binding"/>
    <property type="evidence" value="ECO:0007669"/>
    <property type="project" value="UniProtKB-KW"/>
</dbReference>
<feature type="domain" description="Enoyl reductase (ER)" evidence="4">
    <location>
        <begin position="28"/>
        <end position="244"/>
    </location>
</feature>
<proteinExistence type="predicted"/>
<feature type="non-terminal residue" evidence="5">
    <location>
        <position position="1"/>
    </location>
</feature>
<dbReference type="InterPro" id="IPR011032">
    <property type="entry name" value="GroES-like_sf"/>
</dbReference>
<keyword evidence="1" id="KW-0479">Metal-binding</keyword>
<accession>X0W3A5</accession>
<dbReference type="InterPro" id="IPR036291">
    <property type="entry name" value="NAD(P)-bd_dom_sf"/>
</dbReference>
<evidence type="ECO:0000256" key="1">
    <source>
        <dbReference type="ARBA" id="ARBA00022723"/>
    </source>
</evidence>
<protein>
    <recommendedName>
        <fullName evidence="4">Enoyl reductase (ER) domain-containing protein</fullName>
    </recommendedName>
</protein>
<evidence type="ECO:0000313" key="5">
    <source>
        <dbReference type="EMBL" id="GAG19093.1"/>
    </source>
</evidence>
<dbReference type="SUPFAM" id="SSF51735">
    <property type="entry name" value="NAD(P)-binding Rossmann-fold domains"/>
    <property type="match status" value="1"/>
</dbReference>
<keyword evidence="2" id="KW-0862">Zinc</keyword>
<dbReference type="InterPro" id="IPR050129">
    <property type="entry name" value="Zn_alcohol_dh"/>
</dbReference>
<dbReference type="SMART" id="SM00829">
    <property type="entry name" value="PKS_ER"/>
    <property type="match status" value="1"/>
</dbReference>
<dbReference type="Gene3D" id="3.40.50.720">
    <property type="entry name" value="NAD(P)-binding Rossmann-like Domain"/>
    <property type="match status" value="1"/>
</dbReference>
<dbReference type="InterPro" id="IPR020843">
    <property type="entry name" value="ER"/>
</dbReference>
<evidence type="ECO:0000256" key="3">
    <source>
        <dbReference type="ARBA" id="ARBA00023002"/>
    </source>
</evidence>
<evidence type="ECO:0000259" key="4">
    <source>
        <dbReference type="SMART" id="SM00829"/>
    </source>
</evidence>
<dbReference type="SUPFAM" id="SSF50129">
    <property type="entry name" value="GroES-like"/>
    <property type="match status" value="1"/>
</dbReference>
<name>X0W3A5_9ZZZZ</name>
<dbReference type="Gene3D" id="3.90.180.10">
    <property type="entry name" value="Medium-chain alcohol dehydrogenases, catalytic domain"/>
    <property type="match status" value="1"/>
</dbReference>
<dbReference type="GO" id="GO:0016491">
    <property type="term" value="F:oxidoreductase activity"/>
    <property type="evidence" value="ECO:0007669"/>
    <property type="project" value="UniProtKB-KW"/>
</dbReference>
<dbReference type="Pfam" id="PF00107">
    <property type="entry name" value="ADH_zinc_N"/>
    <property type="match status" value="1"/>
</dbReference>